<proteinExistence type="predicted"/>
<feature type="transmembrane region" description="Helical" evidence="1">
    <location>
        <begin position="45"/>
        <end position="67"/>
    </location>
</feature>
<dbReference type="Proteomes" id="UP001218188">
    <property type="component" value="Unassembled WGS sequence"/>
</dbReference>
<accession>A0AAD6WRW8</accession>
<keyword evidence="1" id="KW-0812">Transmembrane</keyword>
<evidence type="ECO:0000313" key="3">
    <source>
        <dbReference type="Proteomes" id="UP001218188"/>
    </source>
</evidence>
<gene>
    <name evidence="2" type="ORF">C8F04DRAFT_1195643</name>
</gene>
<dbReference type="AlphaFoldDB" id="A0AAD6WRW8"/>
<sequence>MFIVYSANNLGLAVAGVLTAIAGVILVTITGGIAAAAIVPAIAAIANGIGTGITVGVGLAELGLAFYPHHTLAADSMHRRLGAAAVAAQTAGMHSVGPGGTYRSGKLSLSLIHQANVQAYRVVDNVTLLVWSGSFTVFTGPTAGSTKTYKLSDQLPKLDNKQVVFHDATTMGLNNPADDLFSNFSFVQYTAEFNPDHLGLKASCAALD</sequence>
<feature type="transmembrane region" description="Helical" evidence="1">
    <location>
        <begin position="12"/>
        <end position="39"/>
    </location>
</feature>
<organism evidence="2 3">
    <name type="scientific">Mycena alexandri</name>
    <dbReference type="NCBI Taxonomy" id="1745969"/>
    <lineage>
        <taxon>Eukaryota</taxon>
        <taxon>Fungi</taxon>
        <taxon>Dikarya</taxon>
        <taxon>Basidiomycota</taxon>
        <taxon>Agaricomycotina</taxon>
        <taxon>Agaricomycetes</taxon>
        <taxon>Agaricomycetidae</taxon>
        <taxon>Agaricales</taxon>
        <taxon>Marasmiineae</taxon>
        <taxon>Mycenaceae</taxon>
        <taxon>Mycena</taxon>
    </lineage>
</organism>
<evidence type="ECO:0000313" key="2">
    <source>
        <dbReference type="EMBL" id="KAJ7021321.1"/>
    </source>
</evidence>
<dbReference type="EMBL" id="JARJCM010000236">
    <property type="protein sequence ID" value="KAJ7021321.1"/>
    <property type="molecule type" value="Genomic_DNA"/>
</dbReference>
<keyword evidence="3" id="KW-1185">Reference proteome</keyword>
<keyword evidence="1" id="KW-0472">Membrane</keyword>
<protein>
    <submittedName>
        <fullName evidence="2">Uncharacterized protein</fullName>
    </submittedName>
</protein>
<keyword evidence="1" id="KW-1133">Transmembrane helix</keyword>
<reference evidence="2" key="1">
    <citation type="submission" date="2023-03" db="EMBL/GenBank/DDBJ databases">
        <title>Massive genome expansion in bonnet fungi (Mycena s.s.) driven by repeated elements and novel gene families across ecological guilds.</title>
        <authorList>
            <consortium name="Lawrence Berkeley National Laboratory"/>
            <person name="Harder C.B."/>
            <person name="Miyauchi S."/>
            <person name="Viragh M."/>
            <person name="Kuo A."/>
            <person name="Thoen E."/>
            <person name="Andreopoulos B."/>
            <person name="Lu D."/>
            <person name="Skrede I."/>
            <person name="Drula E."/>
            <person name="Henrissat B."/>
            <person name="Morin E."/>
            <person name="Kohler A."/>
            <person name="Barry K."/>
            <person name="LaButti K."/>
            <person name="Morin E."/>
            <person name="Salamov A."/>
            <person name="Lipzen A."/>
            <person name="Mereny Z."/>
            <person name="Hegedus B."/>
            <person name="Baldrian P."/>
            <person name="Stursova M."/>
            <person name="Weitz H."/>
            <person name="Taylor A."/>
            <person name="Grigoriev I.V."/>
            <person name="Nagy L.G."/>
            <person name="Martin F."/>
            <person name="Kauserud H."/>
        </authorList>
    </citation>
    <scope>NUCLEOTIDE SEQUENCE</scope>
    <source>
        <strain evidence="2">CBHHK200</strain>
    </source>
</reference>
<comment type="caution">
    <text evidence="2">The sequence shown here is derived from an EMBL/GenBank/DDBJ whole genome shotgun (WGS) entry which is preliminary data.</text>
</comment>
<name>A0AAD6WRW8_9AGAR</name>
<evidence type="ECO:0000256" key="1">
    <source>
        <dbReference type="SAM" id="Phobius"/>
    </source>
</evidence>